<protein>
    <recommendedName>
        <fullName evidence="1">HTH cro/C1-type domain-containing protein</fullName>
    </recommendedName>
</protein>
<name>A0A1R1B5Y8_PAELA</name>
<dbReference type="InterPro" id="IPR001387">
    <property type="entry name" value="Cro/C1-type_HTH"/>
</dbReference>
<dbReference type="Gene3D" id="1.10.260.40">
    <property type="entry name" value="lambda repressor-like DNA-binding domains"/>
    <property type="match status" value="1"/>
</dbReference>
<dbReference type="Pfam" id="PF01381">
    <property type="entry name" value="HTH_3"/>
    <property type="match status" value="1"/>
</dbReference>
<evidence type="ECO:0000313" key="2">
    <source>
        <dbReference type="EMBL" id="OME94981.1"/>
    </source>
</evidence>
<dbReference type="AlphaFoldDB" id="A0A1R1B5Y8"/>
<organism evidence="2 3">
    <name type="scientific">Paenibacillus lautus</name>
    <name type="common">Bacillus lautus</name>
    <dbReference type="NCBI Taxonomy" id="1401"/>
    <lineage>
        <taxon>Bacteria</taxon>
        <taxon>Bacillati</taxon>
        <taxon>Bacillota</taxon>
        <taxon>Bacilli</taxon>
        <taxon>Bacillales</taxon>
        <taxon>Paenibacillaceae</taxon>
        <taxon>Paenibacillus</taxon>
    </lineage>
</organism>
<dbReference type="PROSITE" id="PS50943">
    <property type="entry name" value="HTH_CROC1"/>
    <property type="match status" value="1"/>
</dbReference>
<comment type="caution">
    <text evidence="2">The sequence shown here is derived from an EMBL/GenBank/DDBJ whole genome shotgun (WGS) entry which is preliminary data.</text>
</comment>
<reference evidence="2 3" key="1">
    <citation type="submission" date="2016-11" db="EMBL/GenBank/DDBJ databases">
        <title>Paenibacillus species isolates.</title>
        <authorList>
            <person name="Beno S.M."/>
        </authorList>
    </citation>
    <scope>NUCLEOTIDE SEQUENCE [LARGE SCALE GENOMIC DNA]</scope>
    <source>
        <strain evidence="2 3">FSL F4-0100</strain>
    </source>
</reference>
<proteinExistence type="predicted"/>
<dbReference type="InterPro" id="IPR010982">
    <property type="entry name" value="Lambda_DNA-bd_dom_sf"/>
</dbReference>
<dbReference type="Proteomes" id="UP000187074">
    <property type="component" value="Unassembled WGS sequence"/>
</dbReference>
<dbReference type="OrthoDB" id="2664690at2"/>
<sequence length="70" mass="8111">MQFEFSVRQGYQLLRKQQKIKLKELASKIGVSIPMLSMYENEIVNLSKEKEKQYREYIIGAVGNTGEGEL</sequence>
<evidence type="ECO:0000313" key="3">
    <source>
        <dbReference type="Proteomes" id="UP000187074"/>
    </source>
</evidence>
<gene>
    <name evidence="2" type="ORF">BK123_07775</name>
</gene>
<dbReference type="GO" id="GO:0003677">
    <property type="term" value="F:DNA binding"/>
    <property type="evidence" value="ECO:0007669"/>
    <property type="project" value="InterPro"/>
</dbReference>
<accession>A0A1R1B5Y8</accession>
<dbReference type="RefSeq" id="WP_076321801.1">
    <property type="nucleotide sequence ID" value="NZ_MRTF01000002.1"/>
</dbReference>
<dbReference type="EMBL" id="MRTF01000002">
    <property type="protein sequence ID" value="OME94981.1"/>
    <property type="molecule type" value="Genomic_DNA"/>
</dbReference>
<dbReference type="CDD" id="cd00093">
    <property type="entry name" value="HTH_XRE"/>
    <property type="match status" value="1"/>
</dbReference>
<feature type="domain" description="HTH cro/C1-type" evidence="1">
    <location>
        <begin position="14"/>
        <end position="50"/>
    </location>
</feature>
<evidence type="ECO:0000259" key="1">
    <source>
        <dbReference type="PROSITE" id="PS50943"/>
    </source>
</evidence>
<dbReference type="SUPFAM" id="SSF47413">
    <property type="entry name" value="lambda repressor-like DNA-binding domains"/>
    <property type="match status" value="1"/>
</dbReference>